<dbReference type="OrthoDB" id="30052at2"/>
<dbReference type="EMBL" id="LAXI01000002">
    <property type="protein sequence ID" value="KRS19230.1"/>
    <property type="molecule type" value="Genomic_DNA"/>
</dbReference>
<gene>
    <name evidence="5" type="ORF">RIdsm_01588</name>
    <name evidence="4" type="ORF">XM52_06160</name>
</gene>
<dbReference type="PANTHER" id="PTHR47572">
    <property type="entry name" value="LIPOPROTEIN-RELATED"/>
    <property type="match status" value="1"/>
</dbReference>
<proteinExistence type="predicted"/>
<feature type="active site" description="Proton donor/acceptor" evidence="1">
    <location>
        <position position="231"/>
    </location>
</feature>
<dbReference type="InterPro" id="IPR013658">
    <property type="entry name" value="SGL"/>
</dbReference>
<evidence type="ECO:0000313" key="4">
    <source>
        <dbReference type="EMBL" id="KRS19230.1"/>
    </source>
</evidence>
<feature type="binding site" evidence="2">
    <location>
        <position position="125"/>
    </location>
    <ligand>
        <name>substrate</name>
    </ligand>
</feature>
<evidence type="ECO:0000256" key="2">
    <source>
        <dbReference type="PIRSR" id="PIRSR605511-2"/>
    </source>
</evidence>
<dbReference type="InterPro" id="IPR051262">
    <property type="entry name" value="SMP-30/CGR1_Lactonase"/>
</dbReference>
<dbReference type="Gene3D" id="2.120.10.30">
    <property type="entry name" value="TolB, C-terminal domain"/>
    <property type="match status" value="1"/>
</dbReference>
<accession>A0A0T5PE90</accession>
<dbReference type="PATRIC" id="fig|540747.5.peg.2818"/>
<dbReference type="InterPro" id="IPR005511">
    <property type="entry name" value="SMP-30"/>
</dbReference>
<dbReference type="GO" id="GO:0016787">
    <property type="term" value="F:hydrolase activity"/>
    <property type="evidence" value="ECO:0007669"/>
    <property type="project" value="UniProtKB-KW"/>
</dbReference>
<dbReference type="STRING" id="540747.SAMN04488031_1032"/>
<dbReference type="KEGG" id="rid:RIdsm_01588"/>
<reference evidence="4 6" key="1">
    <citation type="submission" date="2015-04" db="EMBL/GenBank/DDBJ databases">
        <title>The draft genome sequence of Roseovarius indicus B108T.</title>
        <authorList>
            <person name="Li G."/>
            <person name="Lai Q."/>
            <person name="Shao Z."/>
            <person name="Yan P."/>
        </authorList>
    </citation>
    <scope>NUCLEOTIDE SEQUENCE [LARGE SCALE GENOMIC DNA]</scope>
    <source>
        <strain evidence="4 6">B108</strain>
    </source>
</reference>
<name>A0A0T5PE90_9RHOB</name>
<dbReference type="Proteomes" id="UP000325785">
    <property type="component" value="Chromosome"/>
</dbReference>
<dbReference type="EMBL" id="CP031598">
    <property type="protein sequence ID" value="QEW25799.1"/>
    <property type="molecule type" value="Genomic_DNA"/>
</dbReference>
<reference evidence="5 7" key="2">
    <citation type="submission" date="2018-08" db="EMBL/GenBank/DDBJ databases">
        <title>Genetic Globetrotter - A new plasmid hitch-hiking vast phylogenetic and geographic distances.</title>
        <authorList>
            <person name="Vollmers J."/>
            <person name="Petersen J."/>
        </authorList>
    </citation>
    <scope>NUCLEOTIDE SEQUENCE [LARGE SCALE GENOMIC DNA]</scope>
    <source>
        <strain evidence="5 7">DSM 26383</strain>
    </source>
</reference>
<evidence type="ECO:0000259" key="3">
    <source>
        <dbReference type="Pfam" id="PF08450"/>
    </source>
</evidence>
<dbReference type="GO" id="GO:0046872">
    <property type="term" value="F:metal ion binding"/>
    <property type="evidence" value="ECO:0007669"/>
    <property type="project" value="UniProtKB-KW"/>
</dbReference>
<keyword evidence="2" id="KW-0479">Metal-binding</keyword>
<comment type="cofactor">
    <cofactor evidence="2">
        <name>Zn(2+)</name>
        <dbReference type="ChEBI" id="CHEBI:29105"/>
    </cofactor>
    <text evidence="2">Binds 1 divalent metal cation per subunit.</text>
</comment>
<keyword evidence="5" id="KW-0378">Hydrolase</keyword>
<keyword evidence="6" id="KW-1185">Reference proteome</keyword>
<dbReference type="Pfam" id="PF08450">
    <property type="entry name" value="SGL"/>
    <property type="match status" value="1"/>
</dbReference>
<evidence type="ECO:0000256" key="1">
    <source>
        <dbReference type="PIRSR" id="PIRSR605511-1"/>
    </source>
</evidence>
<dbReference type="SUPFAM" id="SSF63829">
    <property type="entry name" value="Calcium-dependent phosphotriesterase"/>
    <property type="match status" value="1"/>
</dbReference>
<dbReference type="RefSeq" id="WP_057814294.1">
    <property type="nucleotide sequence ID" value="NZ_CP031598.1"/>
</dbReference>
<sequence length="310" mass="33263">MSKTKHEVVTKGLRFPEGPVVMEDGSVIVVEIARGKITRVAPDGTRSIVAETGSGPNGAAIGPDGALYVCNNGGFRWEEFAEDDLRPAGQAEDYAGGRIERVDLQTGEVTVLYTASDKAPLKGPNDIVFDEHGGFWFTDHGKVRERDMDRGAVLYGRIDGSELREVIFPVHSPNGVGLSPDGRTLWVTETFTCRLWAFDVTGPGQLALDPQLGAAHGGRLVASPEGKRGFDSLAVDSAGNICIGQIYRGAVLVISPEGEIVDEIAMPDPFCTNIAFGGPDMKDAYVTLSSSGQLLKMRWERPGLRLSFNG</sequence>
<organism evidence="4 6">
    <name type="scientific">Roseovarius indicus</name>
    <dbReference type="NCBI Taxonomy" id="540747"/>
    <lineage>
        <taxon>Bacteria</taxon>
        <taxon>Pseudomonadati</taxon>
        <taxon>Pseudomonadota</taxon>
        <taxon>Alphaproteobacteria</taxon>
        <taxon>Rhodobacterales</taxon>
        <taxon>Roseobacteraceae</taxon>
        <taxon>Roseovarius</taxon>
    </lineage>
</organism>
<evidence type="ECO:0000313" key="5">
    <source>
        <dbReference type="EMBL" id="QEW25799.1"/>
    </source>
</evidence>
<dbReference type="Proteomes" id="UP000051401">
    <property type="component" value="Unassembled WGS sequence"/>
</dbReference>
<dbReference type="AlphaFoldDB" id="A0A0T5PE90"/>
<feature type="binding site" evidence="2">
    <location>
        <position position="231"/>
    </location>
    <ligand>
        <name>a divalent metal cation</name>
        <dbReference type="ChEBI" id="CHEBI:60240"/>
    </ligand>
</feature>
<keyword evidence="2" id="KW-0862">Zinc</keyword>
<dbReference type="InterPro" id="IPR011042">
    <property type="entry name" value="6-blade_b-propeller_TolB-like"/>
</dbReference>
<feature type="binding site" evidence="2">
    <location>
        <position position="174"/>
    </location>
    <ligand>
        <name>a divalent metal cation</name>
        <dbReference type="ChEBI" id="CHEBI:60240"/>
    </ligand>
</feature>
<dbReference type="PANTHER" id="PTHR47572:SF5">
    <property type="entry name" value="BLR2277 PROTEIN"/>
    <property type="match status" value="1"/>
</dbReference>
<evidence type="ECO:0000313" key="7">
    <source>
        <dbReference type="Proteomes" id="UP000325785"/>
    </source>
</evidence>
<protein>
    <submittedName>
        <fullName evidence="4">Gluconolaconase</fullName>
    </submittedName>
    <submittedName>
        <fullName evidence="5">Lactonase drp35</fullName>
        <ecNumber evidence="5">3.1.1.-</ecNumber>
    </submittedName>
</protein>
<feature type="domain" description="SMP-30/Gluconolactonase/LRE-like region" evidence="3">
    <location>
        <begin position="15"/>
        <end position="289"/>
    </location>
</feature>
<dbReference type="EC" id="3.1.1.-" evidence="5"/>
<dbReference type="PRINTS" id="PR01790">
    <property type="entry name" value="SMP30FAMILY"/>
</dbReference>
<evidence type="ECO:0000313" key="6">
    <source>
        <dbReference type="Proteomes" id="UP000051401"/>
    </source>
</evidence>